<proteinExistence type="inferred from homology"/>
<dbReference type="PROSITE" id="PS51154">
    <property type="entry name" value="MACRO"/>
    <property type="match status" value="1"/>
</dbReference>
<evidence type="ECO:0000256" key="3">
    <source>
        <dbReference type="ARBA" id="ARBA00012983"/>
    </source>
</evidence>
<dbReference type="Gene3D" id="3.40.220.10">
    <property type="entry name" value="Leucine Aminopeptidase, subunit E, domain 1"/>
    <property type="match status" value="1"/>
</dbReference>
<evidence type="ECO:0000256" key="4">
    <source>
        <dbReference type="ARBA" id="ARBA00019744"/>
    </source>
</evidence>
<dbReference type="SUPFAM" id="SSF52949">
    <property type="entry name" value="Macro domain-like"/>
    <property type="match status" value="2"/>
</dbReference>
<dbReference type="OrthoDB" id="2155246at2759"/>
<keyword evidence="5" id="KW-0378">Hydrolase</keyword>
<dbReference type="PANTHER" id="PTHR12521:SF0">
    <property type="entry name" value="ADP-RIBOSE GLYCOHYDROLASE OARD1"/>
    <property type="match status" value="1"/>
</dbReference>
<name>A0A8H7YG39_AJECA</name>
<feature type="domain" description="Macro" evidence="8">
    <location>
        <begin position="1"/>
        <end position="270"/>
    </location>
</feature>
<dbReference type="VEuPathDB" id="FungiDB:I7I52_12596"/>
<evidence type="ECO:0000256" key="6">
    <source>
        <dbReference type="ARBA" id="ARBA00034427"/>
    </source>
</evidence>
<dbReference type="EC" id="3.1.3.84" evidence="3"/>
<gene>
    <name evidence="9" type="ORF">I7I52_12596</name>
</gene>
<dbReference type="InterPro" id="IPR050892">
    <property type="entry name" value="ADP-ribose_metab_enzymes"/>
</dbReference>
<protein>
    <recommendedName>
        <fullName evidence="4">ADP-ribose 1''-phosphate phosphatase</fullName>
        <ecNumber evidence="3">3.1.3.84</ecNumber>
    </recommendedName>
</protein>
<reference evidence="9 10" key="1">
    <citation type="submission" date="2021-01" db="EMBL/GenBank/DDBJ databases">
        <title>Chromosome-level genome assembly of a human fungal pathogen reveals clustering of transcriptionally co-regulated genes.</title>
        <authorList>
            <person name="Voorhies M."/>
            <person name="Cohen S."/>
            <person name="Shea T.P."/>
            <person name="Petrus S."/>
            <person name="Munoz J.F."/>
            <person name="Poplawski S."/>
            <person name="Goldman W.E."/>
            <person name="Michael T."/>
            <person name="Cuomo C.A."/>
            <person name="Sil A."/>
            <person name="Beyhan S."/>
        </authorList>
    </citation>
    <scope>NUCLEOTIDE SEQUENCE [LARGE SCALE GENOMIC DNA]</scope>
    <source>
        <strain evidence="9 10">G184AR</strain>
    </source>
</reference>
<dbReference type="EMBL" id="JAEVHI010000006">
    <property type="protein sequence ID" value="KAG5288944.1"/>
    <property type="molecule type" value="Genomic_DNA"/>
</dbReference>
<feature type="region of interest" description="Disordered" evidence="7">
    <location>
        <begin position="64"/>
        <end position="91"/>
    </location>
</feature>
<evidence type="ECO:0000256" key="1">
    <source>
        <dbReference type="ARBA" id="ARBA00002432"/>
    </source>
</evidence>
<sequence length="270" mass="29096">MSVITEIQGDLFDAPEGAALIHACNCQGSWGKGIAATFKEKYPAAYRIFRSHCQQYLSHPQTWTQTQTETETRPIPVRVPSTDPSRQQPRALKLPEGTALIIPPQPADYQPQLQPQPQTAPLSNRGRGRGRGRGRAGGGALRGSRGLTALPRPAGKKHWIICLFTSWHYGRWSRSPPDIILENTMSAMADLKRQIAAAAAASSTTSPATTTTTTTALAATGGCEEEQLGELWGCRLNAGLFGVPWERTRAVLEEAGLAVTIAQPPGSGYE</sequence>
<dbReference type="PANTHER" id="PTHR12521">
    <property type="entry name" value="PROTEIN C6ORF130"/>
    <property type="match status" value="1"/>
</dbReference>
<evidence type="ECO:0000259" key="8">
    <source>
        <dbReference type="PROSITE" id="PS51154"/>
    </source>
</evidence>
<dbReference type="InterPro" id="IPR043472">
    <property type="entry name" value="Macro_dom-like"/>
</dbReference>
<evidence type="ECO:0000313" key="10">
    <source>
        <dbReference type="Proteomes" id="UP000670092"/>
    </source>
</evidence>
<dbReference type="Proteomes" id="UP000670092">
    <property type="component" value="Unassembled WGS sequence"/>
</dbReference>
<dbReference type="GO" id="GO:0140291">
    <property type="term" value="P:peptidyl-glutamate ADP-deribosylation"/>
    <property type="evidence" value="ECO:0007669"/>
    <property type="project" value="TreeGrafter"/>
</dbReference>
<feature type="compositionally biased region" description="Low complexity" evidence="7">
    <location>
        <begin position="107"/>
        <end position="117"/>
    </location>
</feature>
<accession>A0A8H7YG39</accession>
<comment type="catalytic activity">
    <reaction evidence="6">
        <text>ADP-alpha-D-ribose 1''-phosphate + H2O = ADP-D-ribose + phosphate</text>
        <dbReference type="Rhea" id="RHEA:25029"/>
        <dbReference type="ChEBI" id="CHEBI:15377"/>
        <dbReference type="ChEBI" id="CHEBI:43474"/>
        <dbReference type="ChEBI" id="CHEBI:57967"/>
        <dbReference type="ChEBI" id="CHEBI:58753"/>
        <dbReference type="EC" id="3.1.3.84"/>
    </reaction>
</comment>
<evidence type="ECO:0000256" key="2">
    <source>
        <dbReference type="ARBA" id="ARBA00006575"/>
    </source>
</evidence>
<dbReference type="InterPro" id="IPR002589">
    <property type="entry name" value="Macro_dom"/>
</dbReference>
<evidence type="ECO:0000313" key="9">
    <source>
        <dbReference type="EMBL" id="KAG5288944.1"/>
    </source>
</evidence>
<feature type="region of interest" description="Disordered" evidence="7">
    <location>
        <begin position="103"/>
        <end position="149"/>
    </location>
</feature>
<evidence type="ECO:0000256" key="5">
    <source>
        <dbReference type="ARBA" id="ARBA00022912"/>
    </source>
</evidence>
<organism evidence="9 10">
    <name type="scientific">Ajellomyces capsulatus</name>
    <name type="common">Darling's disease fungus</name>
    <name type="synonym">Histoplasma capsulatum</name>
    <dbReference type="NCBI Taxonomy" id="5037"/>
    <lineage>
        <taxon>Eukaryota</taxon>
        <taxon>Fungi</taxon>
        <taxon>Dikarya</taxon>
        <taxon>Ascomycota</taxon>
        <taxon>Pezizomycotina</taxon>
        <taxon>Eurotiomycetes</taxon>
        <taxon>Eurotiomycetidae</taxon>
        <taxon>Onygenales</taxon>
        <taxon>Ajellomycetaceae</taxon>
        <taxon>Histoplasma</taxon>
    </lineage>
</organism>
<dbReference type="AlphaFoldDB" id="A0A8H7YG39"/>
<comment type="similarity">
    <text evidence="2">Belongs to the POA1 family.</text>
</comment>
<comment type="function">
    <text evidence="1">Highly specific phosphatase involved in the metabolism of ADP-ribose 1''-phosphate (Appr1p) which is produced as a consequence of tRNA splicing.</text>
</comment>
<evidence type="ECO:0000256" key="7">
    <source>
        <dbReference type="SAM" id="MobiDB-lite"/>
    </source>
</evidence>
<comment type="caution">
    <text evidence="9">The sequence shown here is derived from an EMBL/GenBank/DDBJ whole genome shotgun (WGS) entry which is preliminary data.</text>
</comment>
<keyword evidence="5" id="KW-0904">Protein phosphatase</keyword>
<dbReference type="GO" id="GO:0004721">
    <property type="term" value="F:phosphoprotein phosphatase activity"/>
    <property type="evidence" value="ECO:0007669"/>
    <property type="project" value="UniProtKB-KW"/>
</dbReference>